<dbReference type="PANTHER" id="PTHR10302:SF27">
    <property type="entry name" value="SINGLE-STRANDED DNA-BINDING PROTEIN"/>
    <property type="match status" value="1"/>
</dbReference>
<dbReference type="GO" id="GO:0006281">
    <property type="term" value="P:DNA repair"/>
    <property type="evidence" value="ECO:0007669"/>
    <property type="project" value="UniProtKB-UniRule"/>
</dbReference>
<comment type="function">
    <text evidence="2">Plays an important role in DNA replication, recombination and repair. Binds to ssDNA and to an array of partner proteins to recruit them to their sites of action during DNA metabolism.</text>
</comment>
<dbReference type="PANTHER" id="PTHR10302">
    <property type="entry name" value="SINGLE-STRANDED DNA-BINDING PROTEIN"/>
    <property type="match status" value="1"/>
</dbReference>
<keyword evidence="2" id="KW-0234">DNA repair</keyword>
<dbReference type="PROSITE" id="PS50935">
    <property type="entry name" value="SSB"/>
    <property type="match status" value="1"/>
</dbReference>
<dbReference type="CDD" id="cd04496">
    <property type="entry name" value="SSB_OBF"/>
    <property type="match status" value="1"/>
</dbReference>
<dbReference type="Gene3D" id="2.40.50.140">
    <property type="entry name" value="Nucleic acid-binding proteins"/>
    <property type="match status" value="1"/>
</dbReference>
<proteinExistence type="inferred from homology"/>
<dbReference type="SUPFAM" id="SSF50249">
    <property type="entry name" value="Nucleic acid-binding proteins"/>
    <property type="match status" value="1"/>
</dbReference>
<name>A0AAW4U881_9FIRM</name>
<dbReference type="GO" id="GO:0009295">
    <property type="term" value="C:nucleoid"/>
    <property type="evidence" value="ECO:0007669"/>
    <property type="project" value="TreeGrafter"/>
</dbReference>
<dbReference type="GO" id="GO:0006260">
    <property type="term" value="P:DNA replication"/>
    <property type="evidence" value="ECO:0007669"/>
    <property type="project" value="UniProtKB-UniRule"/>
</dbReference>
<keyword evidence="2" id="KW-0227">DNA damage</keyword>
<dbReference type="RefSeq" id="WP_227153103.1">
    <property type="nucleotide sequence ID" value="NZ_JAJCGD010000026.1"/>
</dbReference>
<feature type="short sequence motif" description="Important for interaction with partner proteins" evidence="2">
    <location>
        <begin position="128"/>
        <end position="133"/>
    </location>
</feature>
<protein>
    <recommendedName>
        <fullName evidence="2 3">Single-stranded DNA-binding protein</fullName>
        <shortName evidence="2">SSB</shortName>
    </recommendedName>
</protein>
<dbReference type="HAMAP" id="MF_00984">
    <property type="entry name" value="SSB"/>
    <property type="match status" value="1"/>
</dbReference>
<dbReference type="NCBIfam" id="TIGR00621">
    <property type="entry name" value="ssb"/>
    <property type="match status" value="1"/>
</dbReference>
<sequence>MNKVILAGRLVRDPELRYTQTGKAVASFTLAVNRRFSHNNEQQTADFIPIIVWDKLAEVCSKHLFKGSQILVEGRMQIRNYDAQDGSKRYVTEVIAQELEFMGAKPTTIESKPLSPQAKNFGQEVHPDEEIPF</sequence>
<evidence type="ECO:0000313" key="5">
    <source>
        <dbReference type="EMBL" id="MCB6828809.1"/>
    </source>
</evidence>
<evidence type="ECO:0000256" key="3">
    <source>
        <dbReference type="PIRNR" id="PIRNR002070"/>
    </source>
</evidence>
<dbReference type="Pfam" id="PF00436">
    <property type="entry name" value="SSB"/>
    <property type="match status" value="1"/>
</dbReference>
<comment type="caution">
    <text evidence="2">Lacks conserved residue(s) required for the propagation of feature annotation.</text>
</comment>
<dbReference type="Proteomes" id="UP001198190">
    <property type="component" value="Unassembled WGS sequence"/>
</dbReference>
<evidence type="ECO:0000256" key="2">
    <source>
        <dbReference type="HAMAP-Rule" id="MF_00984"/>
    </source>
</evidence>
<dbReference type="AlphaFoldDB" id="A0AAW4U881"/>
<keyword evidence="2" id="KW-0233">DNA recombination</keyword>
<keyword evidence="1 2" id="KW-0238">DNA-binding</keyword>
<dbReference type="InterPro" id="IPR011344">
    <property type="entry name" value="ssDNA-bd"/>
</dbReference>
<comment type="subunit">
    <text evidence="2">Homotetramer.</text>
</comment>
<gene>
    <name evidence="5" type="ORF">LIY65_08905</name>
</gene>
<dbReference type="InterPro" id="IPR012340">
    <property type="entry name" value="NA-bd_OB-fold"/>
</dbReference>
<organism evidence="5 6">
    <name type="scientific">Megamonas funiformis</name>
    <dbReference type="NCBI Taxonomy" id="437897"/>
    <lineage>
        <taxon>Bacteria</taxon>
        <taxon>Bacillati</taxon>
        <taxon>Bacillota</taxon>
        <taxon>Negativicutes</taxon>
        <taxon>Selenomonadales</taxon>
        <taxon>Selenomonadaceae</taxon>
        <taxon>Megamonas</taxon>
    </lineage>
</organism>
<dbReference type="PIRSF" id="PIRSF002070">
    <property type="entry name" value="SSB"/>
    <property type="match status" value="1"/>
</dbReference>
<dbReference type="GO" id="GO:0003697">
    <property type="term" value="F:single-stranded DNA binding"/>
    <property type="evidence" value="ECO:0007669"/>
    <property type="project" value="UniProtKB-UniRule"/>
</dbReference>
<accession>A0AAW4U881</accession>
<evidence type="ECO:0000313" key="6">
    <source>
        <dbReference type="Proteomes" id="UP001198190"/>
    </source>
</evidence>
<dbReference type="EMBL" id="JAJCGD010000026">
    <property type="protein sequence ID" value="MCB6828809.1"/>
    <property type="molecule type" value="Genomic_DNA"/>
</dbReference>
<comment type="caution">
    <text evidence="5">The sequence shown here is derived from an EMBL/GenBank/DDBJ whole genome shotgun (WGS) entry which is preliminary data.</text>
</comment>
<evidence type="ECO:0000256" key="1">
    <source>
        <dbReference type="ARBA" id="ARBA00023125"/>
    </source>
</evidence>
<feature type="region of interest" description="Disordered" evidence="4">
    <location>
        <begin position="114"/>
        <end position="133"/>
    </location>
</feature>
<reference evidence="5" key="1">
    <citation type="submission" date="2021-10" db="EMBL/GenBank/DDBJ databases">
        <title>Collection of gut derived symbiotic bacterial strains cultured from healthy donors.</title>
        <authorList>
            <person name="Lin H."/>
            <person name="Littmann E."/>
            <person name="Claire K."/>
            <person name="Pamer E."/>
        </authorList>
    </citation>
    <scope>NUCLEOTIDE SEQUENCE</scope>
    <source>
        <strain evidence="5">MSK.7.16</strain>
    </source>
</reference>
<keyword evidence="2" id="KW-0235">DNA replication</keyword>
<dbReference type="InterPro" id="IPR000424">
    <property type="entry name" value="Primosome_PriB/ssb"/>
</dbReference>
<dbReference type="GO" id="GO:0006310">
    <property type="term" value="P:DNA recombination"/>
    <property type="evidence" value="ECO:0007669"/>
    <property type="project" value="UniProtKB-UniRule"/>
</dbReference>
<evidence type="ECO:0000256" key="4">
    <source>
        <dbReference type="SAM" id="MobiDB-lite"/>
    </source>
</evidence>